<feature type="chain" id="PRO_5018765539" evidence="4">
    <location>
        <begin position="26"/>
        <end position="532"/>
    </location>
</feature>
<dbReference type="OrthoDB" id="6020252at2"/>
<dbReference type="InterPro" id="IPR019734">
    <property type="entry name" value="TPR_rpt"/>
</dbReference>
<dbReference type="EMBL" id="RYYV01000003">
    <property type="protein sequence ID" value="RUL78333.1"/>
    <property type="molecule type" value="Genomic_DNA"/>
</dbReference>
<evidence type="ECO:0000256" key="3">
    <source>
        <dbReference type="PROSITE-ProRule" id="PRU00339"/>
    </source>
</evidence>
<comment type="caution">
    <text evidence="5">The sequence shown here is derived from an EMBL/GenBank/DDBJ whole genome shotgun (WGS) entry which is preliminary data.</text>
</comment>
<dbReference type="InterPro" id="IPR011990">
    <property type="entry name" value="TPR-like_helical_dom_sf"/>
</dbReference>
<sequence>MNFRKHGALLFVVALLGLGAAPLQAGPSTPPAAPSMGEFPVHPFAREIKAFVAAVREAEKETDPLRRCLAYPDPPGSHWTHEAVVAYCHYRYQPIITFAEVKDLIEHGKAAELDRRMDAALNAQFTQPDARGRLDQSFLMDFGDGSMATRYLLDAWKRQSPDSAFAYAASGYAYVNMAHEQRGGAFAPDTPGEKFDAMHRLLLRADADLRRAISLNPRITPVYRAMIHAAGLEFGRAYAQQAIDQAAKVDPANWTIYRERIWLAEPQWMGSLDAMQGVADSAMQHVKQNPLLWMEKTAVAQYQANVNNCDCAPPPEAENFPAAFDELVSMEVFQAAAKRAQEQNAIAESVVYLSEAIRFMDAPQFPSTALLRQRRAPQLVIVDEPQMALDEANKLVASAPGDAGGYAARGLVYLHRGNNSRAEQDLETALTLKSDDDLVLSTLVSIYTANREWDKAWDVDNRMLQKSPDNQEVWIFRAIIQEQQPRAGLEDTYRYCLARFSDDPSMELQFKQMREALDRASKAGTAAPVQGR</sequence>
<evidence type="ECO:0000256" key="1">
    <source>
        <dbReference type="ARBA" id="ARBA00022737"/>
    </source>
</evidence>
<protein>
    <submittedName>
        <fullName evidence="5">DUF4034 domain-containing protein</fullName>
    </submittedName>
</protein>
<dbReference type="Proteomes" id="UP000274358">
    <property type="component" value="Unassembled WGS sequence"/>
</dbReference>
<evidence type="ECO:0000256" key="2">
    <source>
        <dbReference type="ARBA" id="ARBA00022803"/>
    </source>
</evidence>
<evidence type="ECO:0000313" key="6">
    <source>
        <dbReference type="Proteomes" id="UP000274358"/>
    </source>
</evidence>
<reference evidence="5 6" key="1">
    <citation type="submission" date="2018-12" db="EMBL/GenBank/DDBJ databases">
        <title>Dyella dinghuensis sp. nov. DHOA06 and Dyella choica sp. nov. 4M-K27, isolated from forest soil.</title>
        <authorList>
            <person name="Qiu L.-H."/>
            <person name="Gao Z.-H."/>
        </authorList>
    </citation>
    <scope>NUCLEOTIDE SEQUENCE [LARGE SCALE GENOMIC DNA]</scope>
    <source>
        <strain evidence="5 6">4M-K27</strain>
    </source>
</reference>
<dbReference type="AlphaFoldDB" id="A0A3S0WXS7"/>
<keyword evidence="4" id="KW-0732">Signal</keyword>
<dbReference type="SUPFAM" id="SSF48452">
    <property type="entry name" value="TPR-like"/>
    <property type="match status" value="1"/>
</dbReference>
<proteinExistence type="predicted"/>
<dbReference type="RefSeq" id="WP_126683773.1">
    <property type="nucleotide sequence ID" value="NZ_RYYV01000003.1"/>
</dbReference>
<keyword evidence="1" id="KW-0677">Repeat</keyword>
<name>A0A3S0WXS7_9GAMM</name>
<dbReference type="PROSITE" id="PS50005">
    <property type="entry name" value="TPR"/>
    <property type="match status" value="1"/>
</dbReference>
<evidence type="ECO:0000256" key="4">
    <source>
        <dbReference type="SAM" id="SignalP"/>
    </source>
</evidence>
<keyword evidence="2 3" id="KW-0802">TPR repeat</keyword>
<dbReference type="PANTHER" id="PTHR44858">
    <property type="entry name" value="TETRATRICOPEPTIDE REPEAT PROTEIN 6"/>
    <property type="match status" value="1"/>
</dbReference>
<dbReference type="InterPro" id="IPR050498">
    <property type="entry name" value="Ycf3"/>
</dbReference>
<dbReference type="PANTHER" id="PTHR44858:SF1">
    <property type="entry name" value="UDP-N-ACETYLGLUCOSAMINE--PEPTIDE N-ACETYLGLUCOSAMINYLTRANSFERASE SPINDLY-RELATED"/>
    <property type="match status" value="1"/>
</dbReference>
<organism evidence="5 6">
    <name type="scientific">Dyella choica</name>
    <dbReference type="NCBI Taxonomy" id="1927959"/>
    <lineage>
        <taxon>Bacteria</taxon>
        <taxon>Pseudomonadati</taxon>
        <taxon>Pseudomonadota</taxon>
        <taxon>Gammaproteobacteria</taxon>
        <taxon>Lysobacterales</taxon>
        <taxon>Rhodanobacteraceae</taxon>
        <taxon>Dyella</taxon>
    </lineage>
</organism>
<keyword evidence="6" id="KW-1185">Reference proteome</keyword>
<feature type="signal peptide" evidence="4">
    <location>
        <begin position="1"/>
        <end position="25"/>
    </location>
</feature>
<dbReference type="Gene3D" id="1.25.40.10">
    <property type="entry name" value="Tetratricopeptide repeat domain"/>
    <property type="match status" value="1"/>
</dbReference>
<feature type="repeat" description="TPR" evidence="3">
    <location>
        <begin position="403"/>
        <end position="436"/>
    </location>
</feature>
<evidence type="ECO:0000313" key="5">
    <source>
        <dbReference type="EMBL" id="RUL78333.1"/>
    </source>
</evidence>
<accession>A0A3S0WXS7</accession>
<gene>
    <name evidence="5" type="ORF">EKH80_05765</name>
</gene>